<comment type="caution">
    <text evidence="2">The sequence shown here is derived from an EMBL/GenBank/DDBJ whole genome shotgun (WGS) entry which is preliminary data.</text>
</comment>
<gene>
    <name evidence="2" type="ORF">BJ212DRAFT_1306862</name>
</gene>
<organism evidence="2 3">
    <name type="scientific">Suillus subaureus</name>
    <dbReference type="NCBI Taxonomy" id="48587"/>
    <lineage>
        <taxon>Eukaryota</taxon>
        <taxon>Fungi</taxon>
        <taxon>Dikarya</taxon>
        <taxon>Basidiomycota</taxon>
        <taxon>Agaricomycotina</taxon>
        <taxon>Agaricomycetes</taxon>
        <taxon>Agaricomycetidae</taxon>
        <taxon>Boletales</taxon>
        <taxon>Suillineae</taxon>
        <taxon>Suillaceae</taxon>
        <taxon>Suillus</taxon>
    </lineage>
</organism>
<accession>A0A9P7AQT9</accession>
<evidence type="ECO:0000313" key="3">
    <source>
        <dbReference type="Proteomes" id="UP000807769"/>
    </source>
</evidence>
<name>A0A9P7AQT9_9AGAM</name>
<keyword evidence="3" id="KW-1185">Reference proteome</keyword>
<feature type="transmembrane region" description="Helical" evidence="1">
    <location>
        <begin position="12"/>
        <end position="30"/>
    </location>
</feature>
<sequence>MVFHTAGDDLESLFYIFIEFVTTFNGLHAMTKDKTRKPMWYDYWLLMGDNSWVPNPVIQKWCLLILAAAEAASKKNGPPSSVSHEELAMLFHKWLSQLLPEMPKDVSSATASPLSMLYNWPVHYMCKFANVSW</sequence>
<dbReference type="AlphaFoldDB" id="A0A9P7AQT9"/>
<dbReference type="Proteomes" id="UP000807769">
    <property type="component" value="Unassembled WGS sequence"/>
</dbReference>
<dbReference type="GeneID" id="64627847"/>
<reference evidence="2" key="1">
    <citation type="journal article" date="2020" name="New Phytol.">
        <title>Comparative genomics reveals dynamic genome evolution in host specialist ectomycorrhizal fungi.</title>
        <authorList>
            <person name="Lofgren L.A."/>
            <person name="Nguyen N.H."/>
            <person name="Vilgalys R."/>
            <person name="Ruytinx J."/>
            <person name="Liao H.L."/>
            <person name="Branco S."/>
            <person name="Kuo A."/>
            <person name="LaButti K."/>
            <person name="Lipzen A."/>
            <person name="Andreopoulos W."/>
            <person name="Pangilinan J."/>
            <person name="Riley R."/>
            <person name="Hundley H."/>
            <person name="Na H."/>
            <person name="Barry K."/>
            <person name="Grigoriev I.V."/>
            <person name="Stajich J.E."/>
            <person name="Kennedy P.G."/>
        </authorList>
    </citation>
    <scope>NUCLEOTIDE SEQUENCE</scope>
    <source>
        <strain evidence="2">MN1</strain>
    </source>
</reference>
<dbReference type="RefSeq" id="XP_041185130.1">
    <property type="nucleotide sequence ID" value="XM_041333830.1"/>
</dbReference>
<protein>
    <submittedName>
        <fullName evidence="2">Uncharacterized protein</fullName>
    </submittedName>
</protein>
<keyword evidence="1" id="KW-0472">Membrane</keyword>
<dbReference type="OrthoDB" id="2621437at2759"/>
<dbReference type="EMBL" id="JABBWG010000380">
    <property type="protein sequence ID" value="KAG1794494.1"/>
    <property type="molecule type" value="Genomic_DNA"/>
</dbReference>
<keyword evidence="1" id="KW-1133">Transmembrane helix</keyword>
<keyword evidence="1" id="KW-0812">Transmembrane</keyword>
<proteinExistence type="predicted"/>
<evidence type="ECO:0000256" key="1">
    <source>
        <dbReference type="SAM" id="Phobius"/>
    </source>
</evidence>
<evidence type="ECO:0000313" key="2">
    <source>
        <dbReference type="EMBL" id="KAG1794494.1"/>
    </source>
</evidence>